<dbReference type="Pfam" id="PF08386">
    <property type="entry name" value="Abhydrolase_4"/>
    <property type="match status" value="1"/>
</dbReference>
<dbReference type="InterPro" id="IPR051601">
    <property type="entry name" value="Serine_prot/Carboxylest_S33"/>
</dbReference>
<comment type="caution">
    <text evidence="8">The sequence shown here is derived from an EMBL/GenBank/DDBJ whole genome shotgun (WGS) entry which is preliminary data.</text>
</comment>
<dbReference type="Proteomes" id="UP000618382">
    <property type="component" value="Unassembled WGS sequence"/>
</dbReference>
<reference evidence="7 10" key="2">
    <citation type="submission" date="2021-01" db="EMBL/GenBank/DDBJ databases">
        <title>Whole genome shotgun sequence of Cellulomonas oligotrophica NBRC 109435.</title>
        <authorList>
            <person name="Komaki H."/>
            <person name="Tamura T."/>
        </authorList>
    </citation>
    <scope>NUCLEOTIDE SEQUENCE [LARGE SCALE GENOMIC DNA]</scope>
    <source>
        <strain evidence="7 10">NBRC 109435</strain>
    </source>
</reference>
<keyword evidence="3" id="KW-0378">Hydrolase</keyword>
<evidence type="ECO:0000256" key="3">
    <source>
        <dbReference type="ARBA" id="ARBA00022801"/>
    </source>
</evidence>
<dbReference type="Pfam" id="PF00561">
    <property type="entry name" value="Abhydrolase_1"/>
    <property type="match status" value="1"/>
</dbReference>
<evidence type="ECO:0000256" key="2">
    <source>
        <dbReference type="ARBA" id="ARBA00022729"/>
    </source>
</evidence>
<evidence type="ECO:0000259" key="5">
    <source>
        <dbReference type="Pfam" id="PF00561"/>
    </source>
</evidence>
<evidence type="ECO:0000256" key="4">
    <source>
        <dbReference type="SAM" id="MobiDB-lite"/>
    </source>
</evidence>
<dbReference type="AlphaFoldDB" id="A0A7Y9JX41"/>
<keyword evidence="10" id="KW-1185">Reference proteome</keyword>
<dbReference type="SUPFAM" id="SSF53474">
    <property type="entry name" value="alpha/beta-Hydrolases"/>
    <property type="match status" value="1"/>
</dbReference>
<dbReference type="Gene3D" id="3.40.50.1820">
    <property type="entry name" value="alpha/beta hydrolase"/>
    <property type="match status" value="1"/>
</dbReference>
<dbReference type="InterPro" id="IPR000073">
    <property type="entry name" value="AB_hydrolase_1"/>
</dbReference>
<reference evidence="8 9" key="1">
    <citation type="submission" date="2020-07" db="EMBL/GenBank/DDBJ databases">
        <title>Sequencing the genomes of 1000 actinobacteria strains.</title>
        <authorList>
            <person name="Klenk H.-P."/>
        </authorList>
    </citation>
    <scope>NUCLEOTIDE SEQUENCE [LARGE SCALE GENOMIC DNA]</scope>
    <source>
        <strain evidence="8 9">DSM 24482</strain>
    </source>
</reference>
<dbReference type="InterPro" id="IPR013595">
    <property type="entry name" value="Pept_S33_TAP-like_C"/>
</dbReference>
<dbReference type="EMBL" id="BONN01000001">
    <property type="protein sequence ID" value="GIG31455.1"/>
    <property type="molecule type" value="Genomic_DNA"/>
</dbReference>
<dbReference type="PANTHER" id="PTHR43248">
    <property type="entry name" value="2-SUCCINYL-6-HYDROXY-2,4-CYCLOHEXADIENE-1-CARBOXYLATE SYNTHASE"/>
    <property type="match status" value="1"/>
</dbReference>
<evidence type="ECO:0000313" key="10">
    <source>
        <dbReference type="Proteomes" id="UP000618382"/>
    </source>
</evidence>
<organism evidence="8 9">
    <name type="scientific">Cellulomonas oligotrophica</name>
    <dbReference type="NCBI Taxonomy" id="931536"/>
    <lineage>
        <taxon>Bacteria</taxon>
        <taxon>Bacillati</taxon>
        <taxon>Actinomycetota</taxon>
        <taxon>Actinomycetes</taxon>
        <taxon>Micrococcales</taxon>
        <taxon>Cellulomonadaceae</taxon>
        <taxon>Cellulomonas</taxon>
    </lineage>
</organism>
<accession>A0A7Y9JX41</accession>
<dbReference type="Proteomes" id="UP000577956">
    <property type="component" value="Unassembled WGS sequence"/>
</dbReference>
<evidence type="ECO:0000256" key="1">
    <source>
        <dbReference type="ARBA" id="ARBA00010088"/>
    </source>
</evidence>
<comment type="similarity">
    <text evidence="1">Belongs to the peptidase S33 family.</text>
</comment>
<evidence type="ECO:0000313" key="8">
    <source>
        <dbReference type="EMBL" id="NYD85536.1"/>
    </source>
</evidence>
<dbReference type="GO" id="GO:0016787">
    <property type="term" value="F:hydrolase activity"/>
    <property type="evidence" value="ECO:0007669"/>
    <property type="project" value="UniProtKB-KW"/>
</dbReference>
<feature type="domain" description="AB hydrolase-1" evidence="5">
    <location>
        <begin position="90"/>
        <end position="244"/>
    </location>
</feature>
<gene>
    <name evidence="8" type="ORF">BKA21_001085</name>
    <name evidence="7" type="ORF">Col01nite_06140</name>
</gene>
<evidence type="ECO:0000313" key="9">
    <source>
        <dbReference type="Proteomes" id="UP000577956"/>
    </source>
</evidence>
<evidence type="ECO:0000313" key="7">
    <source>
        <dbReference type="EMBL" id="GIG31455.1"/>
    </source>
</evidence>
<dbReference type="PANTHER" id="PTHR43248:SF29">
    <property type="entry name" value="TRIPEPTIDYL AMINOPEPTIDASE"/>
    <property type="match status" value="1"/>
</dbReference>
<feature type="region of interest" description="Disordered" evidence="4">
    <location>
        <begin position="551"/>
        <end position="582"/>
    </location>
</feature>
<proteinExistence type="inferred from homology"/>
<protein>
    <submittedName>
        <fullName evidence="7">Peptidase</fullName>
    </submittedName>
    <submittedName>
        <fullName evidence="8">Pimeloyl-ACP methyl ester carboxylesterase</fullName>
    </submittedName>
</protein>
<keyword evidence="2" id="KW-0732">Signal</keyword>
<dbReference type="InterPro" id="IPR029058">
    <property type="entry name" value="AB_hydrolase_fold"/>
</dbReference>
<dbReference type="RefSeq" id="WP_140458314.1">
    <property type="nucleotide sequence ID" value="NZ_BAABFI010000011.1"/>
</dbReference>
<sequence>MLLSGVAHAAAATAAPGAARTDRTSAAEARRVDRVAAPDPQWFDCTSVFGATADCGTVELPLDYDKPRGATTEVALLRVRATDPARKIGTLFVNPGGPGGSGVLMAAAAEEFLTEDVRARFDVVGIDPRGTNFSTNVACFRNAGEQAAAYGGLYVPFPTSRAEEDAYVTSSEALGRACATTGTPLSASMSTAEVARDMDVVRRVVGDQKLTYLGFSYGSYLGAVYANMFPDRVRAVTVDGVLDPVAWAGTRATANVPQTQRLRSGEAAWASLQEILDRCEEAGPERCELAALGEPHALFDEIVADIKAEPVPVIDPETGEDYGTITYATLVSFLLSDMYAPDGWAWVAADLAYVRTLQHPEEVAEDARDAASAGLAARVQRAQEQQEQAAATTAKQREALGFAFPYDNSLEAFTGVLCTDGLNPARADRWRAAGAQADADAPGFGPLWTWASAPCASRTWTAQDEDAFRGPFTARTAAPVLVVGNYWDPATSYEGAVALADLMPRARLLSSDSWGHTAYGTSACVTGAVDRYLLTGKVPAAGTVCTGDLQPFPAEDSSRRPSSATTSLPPVVPPLPGAAPRS</sequence>
<name>A0A7Y9JX41_9CELL</name>
<evidence type="ECO:0000259" key="6">
    <source>
        <dbReference type="Pfam" id="PF08386"/>
    </source>
</evidence>
<dbReference type="EMBL" id="JACCBK010000001">
    <property type="protein sequence ID" value="NYD85536.1"/>
    <property type="molecule type" value="Genomic_DNA"/>
</dbReference>
<feature type="domain" description="Peptidase S33 tripeptidyl aminopeptidase-like C-terminal" evidence="6">
    <location>
        <begin position="442"/>
        <end position="545"/>
    </location>
</feature>
<feature type="compositionally biased region" description="Pro residues" evidence="4">
    <location>
        <begin position="570"/>
        <end position="582"/>
    </location>
</feature>